<evidence type="ECO:0000256" key="1">
    <source>
        <dbReference type="SAM" id="MobiDB-lite"/>
    </source>
</evidence>
<feature type="region of interest" description="Disordered" evidence="1">
    <location>
        <begin position="141"/>
        <end position="165"/>
    </location>
</feature>
<evidence type="ECO:0000313" key="3">
    <source>
        <dbReference type="Proteomes" id="UP000478052"/>
    </source>
</evidence>
<dbReference type="Proteomes" id="UP000478052">
    <property type="component" value="Unassembled WGS sequence"/>
</dbReference>
<comment type="caution">
    <text evidence="2">The sequence shown here is derived from an EMBL/GenBank/DDBJ whole genome shotgun (WGS) entry which is preliminary data.</text>
</comment>
<dbReference type="AlphaFoldDB" id="A0A6G0YWQ3"/>
<proteinExistence type="predicted"/>
<organism evidence="2 3">
    <name type="scientific">Aphis craccivora</name>
    <name type="common">Cowpea aphid</name>
    <dbReference type="NCBI Taxonomy" id="307492"/>
    <lineage>
        <taxon>Eukaryota</taxon>
        <taxon>Metazoa</taxon>
        <taxon>Ecdysozoa</taxon>
        <taxon>Arthropoda</taxon>
        <taxon>Hexapoda</taxon>
        <taxon>Insecta</taxon>
        <taxon>Pterygota</taxon>
        <taxon>Neoptera</taxon>
        <taxon>Paraneoptera</taxon>
        <taxon>Hemiptera</taxon>
        <taxon>Sternorrhyncha</taxon>
        <taxon>Aphidomorpha</taxon>
        <taxon>Aphidoidea</taxon>
        <taxon>Aphididae</taxon>
        <taxon>Aphidini</taxon>
        <taxon>Aphis</taxon>
        <taxon>Aphis</taxon>
    </lineage>
</organism>
<reference evidence="2 3" key="1">
    <citation type="submission" date="2019-08" db="EMBL/GenBank/DDBJ databases">
        <title>Whole genome of Aphis craccivora.</title>
        <authorList>
            <person name="Voronova N.V."/>
            <person name="Shulinski R.S."/>
            <person name="Bandarenka Y.V."/>
            <person name="Zhorov D.G."/>
            <person name="Warner D."/>
        </authorList>
    </citation>
    <scope>NUCLEOTIDE SEQUENCE [LARGE SCALE GENOMIC DNA]</scope>
    <source>
        <strain evidence="2">180601</strain>
        <tissue evidence="2">Whole Body</tissue>
    </source>
</reference>
<evidence type="ECO:0000313" key="2">
    <source>
        <dbReference type="EMBL" id="KAF0762289.1"/>
    </source>
</evidence>
<protein>
    <submittedName>
        <fullName evidence="2">Uncharacterized protein</fullName>
    </submittedName>
</protein>
<gene>
    <name evidence="2" type="ORF">FWK35_00015944</name>
</gene>
<name>A0A6G0YWQ3_APHCR</name>
<keyword evidence="3" id="KW-1185">Reference proteome</keyword>
<accession>A0A6G0YWQ3</accession>
<sequence length="188" mass="22054">MYVSVKLFFELCKAFTNITNPDSFNCKSTSSHFKLQLDTPDDYRKIIHFLKDSEAKYHQLQSDKAFRVKINNLYPVSEISTAVEKIGYSVEQVTNIIHHQTKISLHLCFGCTVYKELQQWHRNLANFKNIQYTYHIIDNLSPQHPQDDQSNHQSANQTTTRHKHKSVIKHVKCTCIIHANLRRLHAFK</sequence>
<dbReference type="EMBL" id="VUJU01002178">
    <property type="protein sequence ID" value="KAF0762289.1"/>
    <property type="molecule type" value="Genomic_DNA"/>
</dbReference>
<dbReference type="OrthoDB" id="6624230at2759"/>